<protein>
    <submittedName>
        <fullName evidence="3">Unannotated protein</fullName>
    </submittedName>
</protein>
<dbReference type="AlphaFoldDB" id="A0A6J6M4I5"/>
<evidence type="ECO:0000256" key="1">
    <source>
        <dbReference type="SAM" id="MobiDB-lite"/>
    </source>
</evidence>
<evidence type="ECO:0000313" key="2">
    <source>
        <dbReference type="EMBL" id="CAB4622235.1"/>
    </source>
</evidence>
<proteinExistence type="predicted"/>
<feature type="region of interest" description="Disordered" evidence="1">
    <location>
        <begin position="56"/>
        <end position="83"/>
    </location>
</feature>
<reference evidence="3" key="1">
    <citation type="submission" date="2020-05" db="EMBL/GenBank/DDBJ databases">
        <authorList>
            <person name="Chiriac C."/>
            <person name="Salcher M."/>
            <person name="Ghai R."/>
            <person name="Kavagutti S V."/>
        </authorList>
    </citation>
    <scope>NUCLEOTIDE SEQUENCE</scope>
</reference>
<dbReference type="EMBL" id="CAEZVB010000038">
    <property type="protein sequence ID" value="CAB4622235.1"/>
    <property type="molecule type" value="Genomic_DNA"/>
</dbReference>
<organism evidence="3">
    <name type="scientific">freshwater metagenome</name>
    <dbReference type="NCBI Taxonomy" id="449393"/>
    <lineage>
        <taxon>unclassified sequences</taxon>
        <taxon>metagenomes</taxon>
        <taxon>ecological metagenomes</taxon>
    </lineage>
</organism>
<gene>
    <name evidence="2" type="ORF">UFOPK1908_00899</name>
    <name evidence="3" type="ORF">UFOPK2282_00982</name>
</gene>
<evidence type="ECO:0000313" key="3">
    <source>
        <dbReference type="EMBL" id="CAB4669187.1"/>
    </source>
</evidence>
<sequence length="83" mass="8598">MLAVVGCASEGSTSDPVPNCGWDTSDTGGQLALSGYLTSTDLWLRAHPGEIPLPPKSQFWMGDCPNDGTNTAPPVDEAGDSHP</sequence>
<accession>A0A6J6M4I5</accession>
<name>A0A6J6M4I5_9ZZZZ</name>
<dbReference type="EMBL" id="CAEZWR010000113">
    <property type="protein sequence ID" value="CAB4669187.1"/>
    <property type="molecule type" value="Genomic_DNA"/>
</dbReference>